<dbReference type="AlphaFoldDB" id="A0A8T0FIH6"/>
<accession>A0A8T0FIH6</accession>
<protein>
    <submittedName>
        <fullName evidence="2">Uncharacterized protein</fullName>
    </submittedName>
</protein>
<proteinExistence type="predicted"/>
<reference evidence="2" key="1">
    <citation type="journal article" date="2020" name="bioRxiv">
        <title>Chromosome-level reference genome of the European wasp spider Argiope bruennichi: a resource for studies on range expansion and evolutionary adaptation.</title>
        <authorList>
            <person name="Sheffer M.M."/>
            <person name="Hoppe A."/>
            <person name="Krehenwinkel H."/>
            <person name="Uhl G."/>
            <person name="Kuss A.W."/>
            <person name="Jensen L."/>
            <person name="Jensen C."/>
            <person name="Gillespie R.G."/>
            <person name="Hoff K.J."/>
            <person name="Prost S."/>
        </authorList>
    </citation>
    <scope>NUCLEOTIDE SEQUENCE</scope>
</reference>
<name>A0A8T0FIH6_ARGBR</name>
<reference evidence="2" key="2">
    <citation type="submission" date="2020-06" db="EMBL/GenBank/DDBJ databases">
        <authorList>
            <person name="Sheffer M."/>
        </authorList>
    </citation>
    <scope>NUCLEOTIDE SEQUENCE</scope>
</reference>
<feature type="compositionally biased region" description="Basic residues" evidence="1">
    <location>
        <begin position="91"/>
        <end position="100"/>
    </location>
</feature>
<feature type="region of interest" description="Disordered" evidence="1">
    <location>
        <begin position="1"/>
        <end position="359"/>
    </location>
</feature>
<feature type="compositionally biased region" description="Polar residues" evidence="1">
    <location>
        <begin position="323"/>
        <end position="333"/>
    </location>
</feature>
<keyword evidence="3" id="KW-1185">Reference proteome</keyword>
<feature type="region of interest" description="Disordered" evidence="1">
    <location>
        <begin position="695"/>
        <end position="777"/>
    </location>
</feature>
<comment type="caution">
    <text evidence="2">The sequence shown here is derived from an EMBL/GenBank/DDBJ whole genome shotgun (WGS) entry which is preliminary data.</text>
</comment>
<evidence type="ECO:0000256" key="1">
    <source>
        <dbReference type="SAM" id="MobiDB-lite"/>
    </source>
</evidence>
<feature type="compositionally biased region" description="Basic and acidic residues" evidence="1">
    <location>
        <begin position="224"/>
        <end position="235"/>
    </location>
</feature>
<feature type="compositionally biased region" description="Basic and acidic residues" evidence="1">
    <location>
        <begin position="280"/>
        <end position="291"/>
    </location>
</feature>
<dbReference type="Proteomes" id="UP000807504">
    <property type="component" value="Unassembled WGS sequence"/>
</dbReference>
<feature type="compositionally biased region" description="Polar residues" evidence="1">
    <location>
        <begin position="45"/>
        <end position="62"/>
    </location>
</feature>
<organism evidence="2 3">
    <name type="scientific">Argiope bruennichi</name>
    <name type="common">Wasp spider</name>
    <name type="synonym">Aranea bruennichi</name>
    <dbReference type="NCBI Taxonomy" id="94029"/>
    <lineage>
        <taxon>Eukaryota</taxon>
        <taxon>Metazoa</taxon>
        <taxon>Ecdysozoa</taxon>
        <taxon>Arthropoda</taxon>
        <taxon>Chelicerata</taxon>
        <taxon>Arachnida</taxon>
        <taxon>Araneae</taxon>
        <taxon>Araneomorphae</taxon>
        <taxon>Entelegynae</taxon>
        <taxon>Araneoidea</taxon>
        <taxon>Araneidae</taxon>
        <taxon>Argiope</taxon>
    </lineage>
</organism>
<feature type="compositionally biased region" description="Polar residues" evidence="1">
    <location>
        <begin position="341"/>
        <end position="357"/>
    </location>
</feature>
<feature type="compositionally biased region" description="Polar residues" evidence="1">
    <location>
        <begin position="706"/>
        <end position="715"/>
    </location>
</feature>
<feature type="compositionally biased region" description="Basic and acidic residues" evidence="1">
    <location>
        <begin position="753"/>
        <end position="764"/>
    </location>
</feature>
<feature type="compositionally biased region" description="Basic residues" evidence="1">
    <location>
        <begin position="172"/>
        <end position="182"/>
    </location>
</feature>
<evidence type="ECO:0000313" key="3">
    <source>
        <dbReference type="Proteomes" id="UP000807504"/>
    </source>
</evidence>
<sequence length="838" mass="93539">MGRSKKAQRHKTKRRTRTANESETSHSSDNTSESDIDGTRLPKARNQSTDDIQAAGVSTQTFRGGNKGKRGRHRSTGDIHAASFSPQTVKAGKKDKKGRYKSTGDIQAASISPKTFQGGKKDKKGKHRSTDDIQAESISPQTLKGGKKDKKGRYRSTGDIEAASISAQTFQGRKKDKGRHRSTGNIDAANISPQTFQGEKKGRHRSTGEIEAASFFPQTVQGGNKDKKDGHRSTGDIEAASISPQTFQGGKKDKNGRHGSTGDIEADASIFFPQAVQGGNEDRKGRYRSADDIQAEGFPSQTMQERDKYRNVSLKPTGDIQAASHSPQESMTTEKGGKGNSIRSTFNSRTVEQISDSVDSDLDDEQLEKIIDEVGDALKEYKEFHGHKQSKDVPSRQYKYMLDSLAEHQSDLNEFFKSQDPKFGRHLGRCINMMQELHILDSSAKNTVTTEVKSETHEEITPLKKLNEDQTIAITTAGIDDDSDDSLINLEMDEEKEKSDDTDKFSEDIQKATHFPLELVEAKKDEKDNKCFDNILTSGSSPQNVESKKESIKINVSNKNVKLMNLLDKIKGNDGTAKDSEMKPLKKMAKNVSPEKNKCKKLFQESQQDLKECSTARSSKLDHKMKRRRAIDSVFKILSEYRDAVLKEKETAATILDAMVDEETGLSKELPDQANDIIKEVETVEDEKIGKKCMNDGDSSADYIQPTENFPQNTTEGKKGGKKGKEHSDGSNEDIKVFHSDQQLQKPMPVIEESIREEKDEVKDSNNMTKSIIPENTETRESGDAFLRDLVEFLNFQNSKLDEQVVEYKGQVTEWKYTKKQRDLLPPDQETVSAIEVV</sequence>
<dbReference type="EMBL" id="JABXBU010000012">
    <property type="protein sequence ID" value="KAF8789329.1"/>
    <property type="molecule type" value="Genomic_DNA"/>
</dbReference>
<gene>
    <name evidence="2" type="ORF">HNY73_007270</name>
</gene>
<feature type="compositionally biased region" description="Basic residues" evidence="1">
    <location>
        <begin position="1"/>
        <end position="17"/>
    </location>
</feature>
<evidence type="ECO:0000313" key="2">
    <source>
        <dbReference type="EMBL" id="KAF8789329.1"/>
    </source>
</evidence>
<feature type="compositionally biased region" description="Basic and acidic residues" evidence="1">
    <location>
        <begin position="726"/>
        <end position="739"/>
    </location>
</feature>
<feature type="compositionally biased region" description="Polar residues" evidence="1">
    <location>
        <begin position="765"/>
        <end position="776"/>
    </location>
</feature>
<feature type="compositionally biased region" description="Basic residues" evidence="1">
    <location>
        <begin position="145"/>
        <end position="154"/>
    </location>
</feature>